<evidence type="ECO:0000313" key="3">
    <source>
        <dbReference type="Proteomes" id="UP000799438"/>
    </source>
</evidence>
<dbReference type="RefSeq" id="XP_033393596.1">
    <property type="nucleotide sequence ID" value="XM_033542473.1"/>
</dbReference>
<feature type="region of interest" description="Disordered" evidence="1">
    <location>
        <begin position="1"/>
        <end position="52"/>
    </location>
</feature>
<name>A0A6A6B552_9PEZI</name>
<feature type="compositionally biased region" description="Low complexity" evidence="1">
    <location>
        <begin position="145"/>
        <end position="154"/>
    </location>
</feature>
<dbReference type="EMBL" id="ML995499">
    <property type="protein sequence ID" value="KAF2137881.1"/>
    <property type="molecule type" value="Genomic_DNA"/>
</dbReference>
<sequence length="328" mass="35421">MQNSKRPPTPTTGRKTRSMTGSLKPPLSLSLNRRRTPTPPLNLRSATPPPFVNPSTIHPLLASTLYNPIGEPTTPFEPPDHRTVLPPRSALRISRHVAAITEPADVQDATANQDGPANQEPSTSSAVVTDEDGPTNEDGTAAQDTTAGVTASPTPTTPTTPLPHLQHKPRTAFRLLGHEHLLSLLETATINADAFAQAVTDALTLLRVESPARVVAMNAYGRANPWMLRARGPLHEDEHWAVMLLERALSDGTTAEEKRELVEAAIARLVWSESEDGDEGGDVGMDCYGDGYGEGEFKIEELDTEELEEIVAAGGDHEIDFDVAMEEE</sequence>
<dbReference type="Proteomes" id="UP000799438">
    <property type="component" value="Unassembled WGS sequence"/>
</dbReference>
<feature type="region of interest" description="Disordered" evidence="1">
    <location>
        <begin position="103"/>
        <end position="165"/>
    </location>
</feature>
<organism evidence="2 3">
    <name type="scientific">Aplosporella prunicola CBS 121167</name>
    <dbReference type="NCBI Taxonomy" id="1176127"/>
    <lineage>
        <taxon>Eukaryota</taxon>
        <taxon>Fungi</taxon>
        <taxon>Dikarya</taxon>
        <taxon>Ascomycota</taxon>
        <taxon>Pezizomycotina</taxon>
        <taxon>Dothideomycetes</taxon>
        <taxon>Dothideomycetes incertae sedis</taxon>
        <taxon>Botryosphaeriales</taxon>
        <taxon>Aplosporellaceae</taxon>
        <taxon>Aplosporella</taxon>
    </lineage>
</organism>
<dbReference type="AlphaFoldDB" id="A0A6A6B552"/>
<gene>
    <name evidence="2" type="ORF">K452DRAFT_301606</name>
</gene>
<protein>
    <submittedName>
        <fullName evidence="2">Uncharacterized protein</fullName>
    </submittedName>
</protein>
<accession>A0A6A6B552</accession>
<reference evidence="2" key="1">
    <citation type="journal article" date="2020" name="Stud. Mycol.">
        <title>101 Dothideomycetes genomes: a test case for predicting lifestyles and emergence of pathogens.</title>
        <authorList>
            <person name="Haridas S."/>
            <person name="Albert R."/>
            <person name="Binder M."/>
            <person name="Bloem J."/>
            <person name="Labutti K."/>
            <person name="Salamov A."/>
            <person name="Andreopoulos B."/>
            <person name="Baker S."/>
            <person name="Barry K."/>
            <person name="Bills G."/>
            <person name="Bluhm B."/>
            <person name="Cannon C."/>
            <person name="Castanera R."/>
            <person name="Culley D."/>
            <person name="Daum C."/>
            <person name="Ezra D."/>
            <person name="Gonzalez J."/>
            <person name="Henrissat B."/>
            <person name="Kuo A."/>
            <person name="Liang C."/>
            <person name="Lipzen A."/>
            <person name="Lutzoni F."/>
            <person name="Magnuson J."/>
            <person name="Mondo S."/>
            <person name="Nolan M."/>
            <person name="Ohm R."/>
            <person name="Pangilinan J."/>
            <person name="Park H.-J."/>
            <person name="Ramirez L."/>
            <person name="Alfaro M."/>
            <person name="Sun H."/>
            <person name="Tritt A."/>
            <person name="Yoshinaga Y."/>
            <person name="Zwiers L.-H."/>
            <person name="Turgeon B."/>
            <person name="Goodwin S."/>
            <person name="Spatafora J."/>
            <person name="Crous P."/>
            <person name="Grigoriev I."/>
        </authorList>
    </citation>
    <scope>NUCLEOTIDE SEQUENCE</scope>
    <source>
        <strain evidence="2">CBS 121167</strain>
    </source>
</reference>
<feature type="compositionally biased region" description="Polar residues" evidence="1">
    <location>
        <begin position="109"/>
        <end position="127"/>
    </location>
</feature>
<proteinExistence type="predicted"/>
<keyword evidence="3" id="KW-1185">Reference proteome</keyword>
<dbReference type="GeneID" id="54299970"/>
<evidence type="ECO:0000313" key="2">
    <source>
        <dbReference type="EMBL" id="KAF2137881.1"/>
    </source>
</evidence>
<evidence type="ECO:0000256" key="1">
    <source>
        <dbReference type="SAM" id="MobiDB-lite"/>
    </source>
</evidence>